<feature type="region of interest" description="Disordered" evidence="1">
    <location>
        <begin position="1"/>
        <end position="104"/>
    </location>
</feature>
<name>A0A4Q5LE49_9BACT</name>
<evidence type="ECO:0000313" key="3">
    <source>
        <dbReference type="Proteomes" id="UP000294155"/>
    </source>
</evidence>
<reference evidence="2 3" key="1">
    <citation type="submission" date="2019-02" db="EMBL/GenBank/DDBJ databases">
        <title>Bacterial novel species isolated from soil.</title>
        <authorList>
            <person name="Jung H.-Y."/>
        </authorList>
    </citation>
    <scope>NUCLEOTIDE SEQUENCE [LARGE SCALE GENOMIC DNA]</scope>
    <source>
        <strain evidence="2 3">1-3-3-3</strain>
    </source>
</reference>
<dbReference type="Proteomes" id="UP000294155">
    <property type="component" value="Unassembled WGS sequence"/>
</dbReference>
<dbReference type="RefSeq" id="WP_129920163.1">
    <property type="nucleotide sequence ID" value="NZ_SEWE01000008.1"/>
</dbReference>
<gene>
    <name evidence="2" type="ORF">EWM57_05615</name>
</gene>
<feature type="compositionally biased region" description="Pro residues" evidence="1">
    <location>
        <begin position="1"/>
        <end position="14"/>
    </location>
</feature>
<accession>A0A4Q5LE49</accession>
<sequence>MDPKPQQPATPAPTGPATKSTVYDDHAPQQPGPVVPAPNLPDPTPDPAPAAATPDPAQPPVPPTPEPEEADGEEALTDPTTPVQPDTSGETDPGASATNDAHPL</sequence>
<feature type="compositionally biased region" description="Polar residues" evidence="1">
    <location>
        <begin position="78"/>
        <end position="90"/>
    </location>
</feature>
<protein>
    <submittedName>
        <fullName evidence="2">Uncharacterized protein</fullName>
    </submittedName>
</protein>
<keyword evidence="3" id="KW-1185">Reference proteome</keyword>
<evidence type="ECO:0000313" key="2">
    <source>
        <dbReference type="EMBL" id="RYU81859.1"/>
    </source>
</evidence>
<feature type="compositionally biased region" description="Acidic residues" evidence="1">
    <location>
        <begin position="66"/>
        <end position="76"/>
    </location>
</feature>
<proteinExistence type="predicted"/>
<feature type="compositionally biased region" description="Pro residues" evidence="1">
    <location>
        <begin position="56"/>
        <end position="65"/>
    </location>
</feature>
<comment type="caution">
    <text evidence="2">The sequence shown here is derived from an EMBL/GenBank/DDBJ whole genome shotgun (WGS) entry which is preliminary data.</text>
</comment>
<dbReference type="AlphaFoldDB" id="A0A4Q5LE49"/>
<feature type="compositionally biased region" description="Pro residues" evidence="1">
    <location>
        <begin position="30"/>
        <end position="48"/>
    </location>
</feature>
<evidence type="ECO:0000256" key="1">
    <source>
        <dbReference type="SAM" id="MobiDB-lite"/>
    </source>
</evidence>
<dbReference type="EMBL" id="SEWE01000008">
    <property type="protein sequence ID" value="RYU81859.1"/>
    <property type="molecule type" value="Genomic_DNA"/>
</dbReference>
<organism evidence="2 3">
    <name type="scientific">Hymenobacter persicinus</name>
    <dbReference type="NCBI Taxonomy" id="2025506"/>
    <lineage>
        <taxon>Bacteria</taxon>
        <taxon>Pseudomonadati</taxon>
        <taxon>Bacteroidota</taxon>
        <taxon>Cytophagia</taxon>
        <taxon>Cytophagales</taxon>
        <taxon>Hymenobacteraceae</taxon>
        <taxon>Hymenobacter</taxon>
    </lineage>
</organism>